<dbReference type="EMBL" id="CP097502">
    <property type="protein sequence ID" value="URD73714.1"/>
    <property type="molecule type" value="Genomic_DNA"/>
</dbReference>
<dbReference type="AlphaFoldDB" id="A0A9E7EAU8"/>
<feature type="signal peptide" evidence="1">
    <location>
        <begin position="1"/>
        <end position="20"/>
    </location>
</feature>
<feature type="chain" id="PRO_5039440203" description="Secreted protein" evidence="1">
    <location>
        <begin position="21"/>
        <end position="101"/>
    </location>
</feature>
<proteinExistence type="predicted"/>
<organism evidence="2 3">
    <name type="scientific">Musa troglodytarum</name>
    <name type="common">fe'i banana</name>
    <dbReference type="NCBI Taxonomy" id="320322"/>
    <lineage>
        <taxon>Eukaryota</taxon>
        <taxon>Viridiplantae</taxon>
        <taxon>Streptophyta</taxon>
        <taxon>Embryophyta</taxon>
        <taxon>Tracheophyta</taxon>
        <taxon>Spermatophyta</taxon>
        <taxon>Magnoliopsida</taxon>
        <taxon>Liliopsida</taxon>
        <taxon>Zingiberales</taxon>
        <taxon>Musaceae</taxon>
        <taxon>Musa</taxon>
    </lineage>
</organism>
<sequence>MLNFVASIVAHRWVLIFVRAENVTWFHGFGAVHQEHKVALFRPNDRDVVLCYLPKLTGSSIGLILRKIHVRVGLAKRAEAATRKRLHRKSFSETRQLGLVP</sequence>
<gene>
    <name evidence="2" type="ORF">MUK42_34466</name>
</gene>
<keyword evidence="1" id="KW-0732">Signal</keyword>
<name>A0A9E7EAU8_9LILI</name>
<evidence type="ECO:0008006" key="4">
    <source>
        <dbReference type="Google" id="ProtNLM"/>
    </source>
</evidence>
<evidence type="ECO:0000256" key="1">
    <source>
        <dbReference type="SAM" id="SignalP"/>
    </source>
</evidence>
<keyword evidence="3" id="KW-1185">Reference proteome</keyword>
<protein>
    <recommendedName>
        <fullName evidence="4">Secreted protein</fullName>
    </recommendedName>
</protein>
<evidence type="ECO:0000313" key="3">
    <source>
        <dbReference type="Proteomes" id="UP001055439"/>
    </source>
</evidence>
<reference evidence="2" key="1">
    <citation type="submission" date="2022-05" db="EMBL/GenBank/DDBJ databases">
        <title>The Musa troglodytarum L. genome provides insights into the mechanism of non-climacteric behaviour and enrichment of carotenoids.</title>
        <authorList>
            <person name="Wang J."/>
        </authorList>
    </citation>
    <scope>NUCLEOTIDE SEQUENCE</scope>
    <source>
        <tissue evidence="2">Leaf</tissue>
    </source>
</reference>
<accession>A0A9E7EAU8</accession>
<dbReference type="Proteomes" id="UP001055439">
    <property type="component" value="Chromosome 1"/>
</dbReference>
<evidence type="ECO:0000313" key="2">
    <source>
        <dbReference type="EMBL" id="URD73714.1"/>
    </source>
</evidence>